<accession>B6K643</accession>
<dbReference type="HOGENOM" id="CLU_883274_0_0_1"/>
<dbReference type="GO" id="GO:0005737">
    <property type="term" value="C:cytoplasm"/>
    <property type="evidence" value="ECO:0000318"/>
    <property type="project" value="GO_Central"/>
</dbReference>
<evidence type="ECO:0000313" key="4">
    <source>
        <dbReference type="EMBL" id="EEB08997.1"/>
    </source>
</evidence>
<evidence type="ECO:0000259" key="3">
    <source>
        <dbReference type="Pfam" id="PF01612"/>
    </source>
</evidence>
<dbReference type="GO" id="GO:0006139">
    <property type="term" value="P:nucleobase-containing compound metabolic process"/>
    <property type="evidence" value="ECO:0007669"/>
    <property type="project" value="InterPro"/>
</dbReference>
<dbReference type="VEuPathDB" id="FungiDB:SJAG_04171"/>
<dbReference type="GO" id="GO:0005634">
    <property type="term" value="C:nucleus"/>
    <property type="evidence" value="ECO:0000318"/>
    <property type="project" value="GO_Central"/>
</dbReference>
<dbReference type="OrthoDB" id="1920326at2759"/>
<dbReference type="SUPFAM" id="SSF53098">
    <property type="entry name" value="Ribonuclease H-like"/>
    <property type="match status" value="1"/>
</dbReference>
<dbReference type="Pfam" id="PF01612">
    <property type="entry name" value="DNA_pol_A_exo1"/>
    <property type="match status" value="1"/>
</dbReference>
<keyword evidence="5" id="KW-1185">Reference proteome</keyword>
<evidence type="ECO:0000256" key="2">
    <source>
        <dbReference type="ARBA" id="ARBA00022801"/>
    </source>
</evidence>
<gene>
    <name evidence="4" type="ORF">SJAG_04171</name>
</gene>
<feature type="domain" description="3'-5' exonuclease" evidence="3">
    <location>
        <begin position="103"/>
        <end position="282"/>
    </location>
</feature>
<dbReference type="JaponicusDB" id="SJAG_04171"/>
<dbReference type="EMBL" id="KE651167">
    <property type="protein sequence ID" value="EEB08997.1"/>
    <property type="molecule type" value="Genomic_DNA"/>
</dbReference>
<dbReference type="Proteomes" id="UP000001744">
    <property type="component" value="Unassembled WGS sequence"/>
</dbReference>
<dbReference type="PANTHER" id="PTHR13620">
    <property type="entry name" value="3-5 EXONUCLEASE"/>
    <property type="match status" value="1"/>
</dbReference>
<dbReference type="GO" id="GO:0008408">
    <property type="term" value="F:3'-5' exonuclease activity"/>
    <property type="evidence" value="ECO:0000318"/>
    <property type="project" value="GO_Central"/>
</dbReference>
<keyword evidence="1" id="KW-0540">Nuclease</keyword>
<dbReference type="GO" id="GO:0003676">
    <property type="term" value="F:nucleic acid binding"/>
    <property type="evidence" value="ECO:0007669"/>
    <property type="project" value="InterPro"/>
</dbReference>
<organism evidence="4 5">
    <name type="scientific">Schizosaccharomyces japonicus (strain yFS275 / FY16936)</name>
    <name type="common">Fission yeast</name>
    <dbReference type="NCBI Taxonomy" id="402676"/>
    <lineage>
        <taxon>Eukaryota</taxon>
        <taxon>Fungi</taxon>
        <taxon>Dikarya</taxon>
        <taxon>Ascomycota</taxon>
        <taxon>Taphrinomycotina</taxon>
        <taxon>Schizosaccharomycetes</taxon>
        <taxon>Schizosaccharomycetales</taxon>
        <taxon>Schizosaccharomycetaceae</taxon>
        <taxon>Schizosaccharomyces</taxon>
    </lineage>
</organism>
<dbReference type="Gene3D" id="3.30.420.10">
    <property type="entry name" value="Ribonuclease H-like superfamily/Ribonuclease H"/>
    <property type="match status" value="1"/>
</dbReference>
<evidence type="ECO:0000256" key="1">
    <source>
        <dbReference type="ARBA" id="ARBA00022722"/>
    </source>
</evidence>
<dbReference type="InterPro" id="IPR002562">
    <property type="entry name" value="3'-5'_exonuclease_dom"/>
</dbReference>
<dbReference type="InterPro" id="IPR036397">
    <property type="entry name" value="RNaseH_sf"/>
</dbReference>
<dbReference type="STRING" id="402676.B6K643"/>
<protein>
    <recommendedName>
        <fullName evidence="3">3'-5' exonuclease domain-containing protein</fullName>
    </recommendedName>
</protein>
<dbReference type="eggNOG" id="KOG4373">
    <property type="taxonomic scope" value="Eukaryota"/>
</dbReference>
<dbReference type="GeneID" id="7050565"/>
<name>B6K643_SCHJY</name>
<keyword evidence="2" id="KW-0378">Hydrolase</keyword>
<dbReference type="CDD" id="cd06141">
    <property type="entry name" value="WRN_exo"/>
    <property type="match status" value="1"/>
</dbReference>
<dbReference type="RefSeq" id="XP_002175290.1">
    <property type="nucleotide sequence ID" value="XM_002175254.2"/>
</dbReference>
<dbReference type="PANTHER" id="PTHR13620:SF104">
    <property type="entry name" value="EXONUCLEASE 3'-5' DOMAIN-CONTAINING PROTEIN 2"/>
    <property type="match status" value="1"/>
</dbReference>
<dbReference type="AlphaFoldDB" id="B6K643"/>
<sequence length="315" mass="35785">MLRVLKNRKVICDSVHSRLASSLRSNTTHQVPTSASLRSLNSVSLATMSKMPPPIEYNIVLPRLGRSFLRKDWSLPNQQQTTQGQYWNFQTAFQNGGTTPRVVYVNSEAGLNKYMHELQSSPVLGFDMEWTYRTPVSMIQICTSKLILLVHLTRMRIYSPEYFPRRLKELMESPDHIKCGVAIQGDATRLLKAFQVSSKGLCELSRYARAVDPETWIGNPRTSGNRLIALTKLAHQYLGLPLDKGPVQVSNWDQGKLKASQLQYAAIDVYASLQIFLELERMRQQKLPQLESYTLDFPFINVPVPKKTASKVRSA</sequence>
<dbReference type="InterPro" id="IPR051132">
    <property type="entry name" value="3-5_Exonuclease_domain"/>
</dbReference>
<dbReference type="OMA" id="RMNFCAK"/>
<evidence type="ECO:0000313" key="5">
    <source>
        <dbReference type="Proteomes" id="UP000001744"/>
    </source>
</evidence>
<dbReference type="InterPro" id="IPR012337">
    <property type="entry name" value="RNaseH-like_sf"/>
</dbReference>
<reference evidence="4 5" key="1">
    <citation type="journal article" date="2011" name="Science">
        <title>Comparative functional genomics of the fission yeasts.</title>
        <authorList>
            <person name="Rhind N."/>
            <person name="Chen Z."/>
            <person name="Yassour M."/>
            <person name="Thompson D.A."/>
            <person name="Haas B.J."/>
            <person name="Habib N."/>
            <person name="Wapinski I."/>
            <person name="Roy S."/>
            <person name="Lin M.F."/>
            <person name="Heiman D.I."/>
            <person name="Young S.K."/>
            <person name="Furuya K."/>
            <person name="Guo Y."/>
            <person name="Pidoux A."/>
            <person name="Chen H.M."/>
            <person name="Robbertse B."/>
            <person name="Goldberg J.M."/>
            <person name="Aoki K."/>
            <person name="Bayne E.H."/>
            <person name="Berlin A.M."/>
            <person name="Desjardins C.A."/>
            <person name="Dobbs E."/>
            <person name="Dukaj L."/>
            <person name="Fan L."/>
            <person name="FitzGerald M.G."/>
            <person name="French C."/>
            <person name="Gujja S."/>
            <person name="Hansen K."/>
            <person name="Keifenheim D."/>
            <person name="Levin J.Z."/>
            <person name="Mosher R.A."/>
            <person name="Mueller C.A."/>
            <person name="Pfiffner J."/>
            <person name="Priest M."/>
            <person name="Russ C."/>
            <person name="Smialowska A."/>
            <person name="Swoboda P."/>
            <person name="Sykes S.M."/>
            <person name="Vaughn M."/>
            <person name="Vengrova S."/>
            <person name="Yoder R."/>
            <person name="Zeng Q."/>
            <person name="Allshire R."/>
            <person name="Baulcombe D."/>
            <person name="Birren B.W."/>
            <person name="Brown W."/>
            <person name="Ekwall K."/>
            <person name="Kellis M."/>
            <person name="Leatherwood J."/>
            <person name="Levin H."/>
            <person name="Margalit H."/>
            <person name="Martienssen R."/>
            <person name="Nieduszynski C.A."/>
            <person name="Spatafora J.W."/>
            <person name="Friedman N."/>
            <person name="Dalgaard J.Z."/>
            <person name="Baumann P."/>
            <person name="Niki H."/>
            <person name="Regev A."/>
            <person name="Nusbaum C."/>
        </authorList>
    </citation>
    <scope>NUCLEOTIDE SEQUENCE [LARGE SCALE GENOMIC DNA]</scope>
    <source>
        <strain evidence="5">yFS275 / FY16936</strain>
    </source>
</reference>
<proteinExistence type="predicted"/>